<gene>
    <name evidence="1" type="ORF">IQ247_05010</name>
</gene>
<dbReference type="EMBL" id="JADEWL010000010">
    <property type="protein sequence ID" value="MBE9212075.1"/>
    <property type="molecule type" value="Genomic_DNA"/>
</dbReference>
<dbReference type="Proteomes" id="UP000620559">
    <property type="component" value="Unassembled WGS sequence"/>
</dbReference>
<name>A0A8J7F2U8_9CYAN</name>
<reference evidence="1" key="1">
    <citation type="submission" date="2020-10" db="EMBL/GenBank/DDBJ databases">
        <authorList>
            <person name="Castelo-Branco R."/>
            <person name="Eusebio N."/>
            <person name="Adriana R."/>
            <person name="Vieira A."/>
            <person name="Brugerolle De Fraissinette N."/>
            <person name="Rezende De Castro R."/>
            <person name="Schneider M.P."/>
            <person name="Vasconcelos V."/>
            <person name="Leao P.N."/>
        </authorList>
    </citation>
    <scope>NUCLEOTIDE SEQUENCE</scope>
    <source>
        <strain evidence="1">LEGE 06105</strain>
    </source>
</reference>
<sequence>MQEILSLIEEKNQEYALLPLFKFLEDKTINPRQRLSFAPCIAHFIMSFGDLNKYVFREKQVLSKVQDIINEHTYEDDHHWPWFVTDLEKLGFNPQMNFTQVLRYLWSEQSKVSRQLSYQLSAYTLQAEPIIKIAAIEAIEATGYVLFSRTAQVASELTEITGEKYTYFGDFHFNLENGHAMGTEGGEAFLATLDLTESQRQQAYEVVENVFSIFTEWTHELLAYAQKQNAELELYKEIENSAKVCV</sequence>
<dbReference type="InterPro" id="IPR016084">
    <property type="entry name" value="Haem_Oase-like_multi-hlx"/>
</dbReference>
<organism evidence="1 2">
    <name type="scientific">Plectonema cf. radiosum LEGE 06105</name>
    <dbReference type="NCBI Taxonomy" id="945769"/>
    <lineage>
        <taxon>Bacteria</taxon>
        <taxon>Bacillati</taxon>
        <taxon>Cyanobacteriota</taxon>
        <taxon>Cyanophyceae</taxon>
        <taxon>Oscillatoriophycideae</taxon>
        <taxon>Oscillatoriales</taxon>
        <taxon>Microcoleaceae</taxon>
        <taxon>Plectonema</taxon>
    </lineage>
</organism>
<evidence type="ECO:0000313" key="2">
    <source>
        <dbReference type="Proteomes" id="UP000620559"/>
    </source>
</evidence>
<protein>
    <recommendedName>
        <fullName evidence="3">Heme oxygenase</fullName>
    </recommendedName>
</protein>
<dbReference type="AlphaFoldDB" id="A0A8J7F2U8"/>
<comment type="caution">
    <text evidence="1">The sequence shown here is derived from an EMBL/GenBank/DDBJ whole genome shotgun (WGS) entry which is preliminary data.</text>
</comment>
<accession>A0A8J7F2U8</accession>
<dbReference type="RefSeq" id="WP_193917670.1">
    <property type="nucleotide sequence ID" value="NZ_JADEWL010000010.1"/>
</dbReference>
<dbReference type="Gene3D" id="1.20.910.10">
    <property type="entry name" value="Heme oxygenase-like"/>
    <property type="match status" value="1"/>
</dbReference>
<evidence type="ECO:0000313" key="1">
    <source>
        <dbReference type="EMBL" id="MBE9212075.1"/>
    </source>
</evidence>
<keyword evidence="2" id="KW-1185">Reference proteome</keyword>
<evidence type="ECO:0008006" key="3">
    <source>
        <dbReference type="Google" id="ProtNLM"/>
    </source>
</evidence>
<proteinExistence type="predicted"/>